<organism evidence="1 2">
    <name type="scientific">Dentiscutata heterogama</name>
    <dbReference type="NCBI Taxonomy" id="1316150"/>
    <lineage>
        <taxon>Eukaryota</taxon>
        <taxon>Fungi</taxon>
        <taxon>Fungi incertae sedis</taxon>
        <taxon>Mucoromycota</taxon>
        <taxon>Glomeromycotina</taxon>
        <taxon>Glomeromycetes</taxon>
        <taxon>Diversisporales</taxon>
        <taxon>Gigasporaceae</taxon>
        <taxon>Dentiscutata</taxon>
    </lineage>
</organism>
<dbReference type="EMBL" id="CAJVPU010026545">
    <property type="protein sequence ID" value="CAG8700335.1"/>
    <property type="molecule type" value="Genomic_DNA"/>
</dbReference>
<feature type="non-terminal residue" evidence="1">
    <location>
        <position position="52"/>
    </location>
</feature>
<sequence length="52" mass="6045">ISKEQSKGKESSLLNYSHKFNRELDSNQENRPKSRTTTSKQQTENIMIEDTS</sequence>
<dbReference type="Proteomes" id="UP000789702">
    <property type="component" value="Unassembled WGS sequence"/>
</dbReference>
<evidence type="ECO:0000313" key="1">
    <source>
        <dbReference type="EMBL" id="CAG8700335.1"/>
    </source>
</evidence>
<evidence type="ECO:0000313" key="2">
    <source>
        <dbReference type="Proteomes" id="UP000789702"/>
    </source>
</evidence>
<reference evidence="1" key="1">
    <citation type="submission" date="2021-06" db="EMBL/GenBank/DDBJ databases">
        <authorList>
            <person name="Kallberg Y."/>
            <person name="Tangrot J."/>
            <person name="Rosling A."/>
        </authorList>
    </citation>
    <scope>NUCLEOTIDE SEQUENCE</scope>
    <source>
        <strain evidence="1">IL203A</strain>
    </source>
</reference>
<accession>A0ACA9PBN6</accession>
<proteinExistence type="predicted"/>
<comment type="caution">
    <text evidence="1">The sequence shown here is derived from an EMBL/GenBank/DDBJ whole genome shotgun (WGS) entry which is preliminary data.</text>
</comment>
<name>A0ACA9PBN6_9GLOM</name>
<gene>
    <name evidence="1" type="ORF">DHETER_LOCUS11722</name>
</gene>
<keyword evidence="2" id="KW-1185">Reference proteome</keyword>
<protein>
    <submittedName>
        <fullName evidence="1">11061_t:CDS:1</fullName>
    </submittedName>
</protein>
<feature type="non-terminal residue" evidence="1">
    <location>
        <position position="1"/>
    </location>
</feature>